<dbReference type="NCBIfam" id="TIGR00409">
    <property type="entry name" value="proS_fam_II"/>
    <property type="match status" value="1"/>
</dbReference>
<dbReference type="InterPro" id="IPR004154">
    <property type="entry name" value="Anticodon-bd"/>
</dbReference>
<keyword evidence="6 10" id="KW-0067">ATP-binding</keyword>
<evidence type="ECO:0000313" key="12">
    <source>
        <dbReference type="EMBL" id="MEA0970912.1"/>
    </source>
</evidence>
<dbReference type="RefSeq" id="WP_322776811.1">
    <property type="nucleotide sequence ID" value="NZ_JARJFB010000060.1"/>
</dbReference>
<feature type="domain" description="Aminoacyl-transfer RNA synthetases class-II family profile" evidence="11">
    <location>
        <begin position="38"/>
        <end position="329"/>
    </location>
</feature>
<evidence type="ECO:0000256" key="9">
    <source>
        <dbReference type="ARBA" id="ARBA00047671"/>
    </source>
</evidence>
<proteinExistence type="inferred from homology"/>
<protein>
    <recommendedName>
        <fullName evidence="10">Proline--tRNA ligase</fullName>
        <ecNumber evidence="10">6.1.1.15</ecNumber>
    </recommendedName>
    <alternativeName>
        <fullName evidence="10">Prolyl-tRNA synthetase</fullName>
        <shortName evidence="10">ProRS</shortName>
    </alternativeName>
</protein>
<dbReference type="SUPFAM" id="SSF55681">
    <property type="entry name" value="Class II aaRS and biotin synthetases"/>
    <property type="match status" value="1"/>
</dbReference>
<dbReference type="InterPro" id="IPR002314">
    <property type="entry name" value="aa-tRNA-synt_IIb"/>
</dbReference>
<evidence type="ECO:0000256" key="3">
    <source>
        <dbReference type="ARBA" id="ARBA00022490"/>
    </source>
</evidence>
<evidence type="ECO:0000256" key="6">
    <source>
        <dbReference type="ARBA" id="ARBA00022840"/>
    </source>
</evidence>
<dbReference type="InterPro" id="IPR006195">
    <property type="entry name" value="aa-tRNA-synth_II"/>
</dbReference>
<dbReference type="Gene3D" id="3.40.50.800">
    <property type="entry name" value="Anticodon-binding domain"/>
    <property type="match status" value="1"/>
</dbReference>
<dbReference type="EC" id="6.1.1.15" evidence="10"/>
<dbReference type="InterPro" id="IPR033730">
    <property type="entry name" value="ProRS_core_prok"/>
</dbReference>
<evidence type="ECO:0000256" key="5">
    <source>
        <dbReference type="ARBA" id="ARBA00022741"/>
    </source>
</evidence>
<dbReference type="Pfam" id="PF03129">
    <property type="entry name" value="HGTP_anticodon"/>
    <property type="match status" value="1"/>
</dbReference>
<comment type="similarity">
    <text evidence="10">Belongs to the class-II aminoacyl-tRNA synthetase family. ProS type 2 subfamily.</text>
</comment>
<evidence type="ECO:0000259" key="11">
    <source>
        <dbReference type="PROSITE" id="PS50862"/>
    </source>
</evidence>
<comment type="subcellular location">
    <subcellularLocation>
        <location evidence="1 10">Cytoplasm</location>
    </subcellularLocation>
</comment>
<dbReference type="InterPro" id="IPR036621">
    <property type="entry name" value="Anticodon-bd_dom_sf"/>
</dbReference>
<organism evidence="12 13">
    <name type="scientific">Candidatus Megaera venefica</name>
    <dbReference type="NCBI Taxonomy" id="2055910"/>
    <lineage>
        <taxon>Bacteria</taxon>
        <taxon>Pseudomonadati</taxon>
        <taxon>Pseudomonadota</taxon>
        <taxon>Alphaproteobacteria</taxon>
        <taxon>Rickettsiales</taxon>
        <taxon>Rickettsiaceae</taxon>
        <taxon>Candidatus Megaera</taxon>
    </lineage>
</organism>
<evidence type="ECO:0000256" key="4">
    <source>
        <dbReference type="ARBA" id="ARBA00022598"/>
    </source>
</evidence>
<comment type="function">
    <text evidence="10">Catalyzes the attachment of proline to tRNA(Pro) in a two-step reaction: proline is first activated by ATP to form Pro-AMP and then transferred to the acceptor end of tRNA(Pro).</text>
</comment>
<dbReference type="NCBIfam" id="NF008979">
    <property type="entry name" value="PRK12325.1"/>
    <property type="match status" value="1"/>
</dbReference>
<evidence type="ECO:0000256" key="1">
    <source>
        <dbReference type="ARBA" id="ARBA00004496"/>
    </source>
</evidence>
<keyword evidence="8 10" id="KW-0030">Aminoacyl-tRNA synthetase</keyword>
<dbReference type="InterPro" id="IPR023716">
    <property type="entry name" value="Prolyl-tRNA_ligase_IIa_type2"/>
</dbReference>
<comment type="catalytic activity">
    <reaction evidence="9 10">
        <text>tRNA(Pro) + L-proline + ATP = L-prolyl-tRNA(Pro) + AMP + diphosphate</text>
        <dbReference type="Rhea" id="RHEA:14305"/>
        <dbReference type="Rhea" id="RHEA-COMP:9700"/>
        <dbReference type="Rhea" id="RHEA-COMP:9702"/>
        <dbReference type="ChEBI" id="CHEBI:30616"/>
        <dbReference type="ChEBI" id="CHEBI:33019"/>
        <dbReference type="ChEBI" id="CHEBI:60039"/>
        <dbReference type="ChEBI" id="CHEBI:78442"/>
        <dbReference type="ChEBI" id="CHEBI:78532"/>
        <dbReference type="ChEBI" id="CHEBI:456215"/>
        <dbReference type="EC" id="6.1.1.15"/>
    </reaction>
</comment>
<keyword evidence="7 10" id="KW-0648">Protein biosynthesis</keyword>
<evidence type="ECO:0000256" key="10">
    <source>
        <dbReference type="HAMAP-Rule" id="MF_01570"/>
    </source>
</evidence>
<dbReference type="InterPro" id="IPR050062">
    <property type="entry name" value="Pro-tRNA_synthetase"/>
</dbReference>
<accession>A0ABU5NCN6</accession>
<dbReference type="InterPro" id="IPR045864">
    <property type="entry name" value="aa-tRNA-synth_II/BPL/LPL"/>
</dbReference>
<dbReference type="Proteomes" id="UP001291687">
    <property type="component" value="Unassembled WGS sequence"/>
</dbReference>
<comment type="subunit">
    <text evidence="2 10">Homodimer.</text>
</comment>
<evidence type="ECO:0000256" key="2">
    <source>
        <dbReference type="ARBA" id="ARBA00011738"/>
    </source>
</evidence>
<dbReference type="Pfam" id="PF00587">
    <property type="entry name" value="tRNA-synt_2b"/>
    <property type="match status" value="1"/>
</dbReference>
<dbReference type="CDD" id="cd00861">
    <property type="entry name" value="ProRS_anticodon_short"/>
    <property type="match status" value="1"/>
</dbReference>
<dbReference type="PANTHER" id="PTHR42753:SF2">
    <property type="entry name" value="PROLINE--TRNA LIGASE"/>
    <property type="match status" value="1"/>
</dbReference>
<dbReference type="PROSITE" id="PS50862">
    <property type="entry name" value="AA_TRNA_LIGASE_II"/>
    <property type="match status" value="1"/>
</dbReference>
<name>A0ABU5NCN6_9RICK</name>
<comment type="caution">
    <text evidence="12">The sequence shown here is derived from an EMBL/GenBank/DDBJ whole genome shotgun (WGS) entry which is preliminary data.</text>
</comment>
<dbReference type="GO" id="GO:0016874">
    <property type="term" value="F:ligase activity"/>
    <property type="evidence" value="ECO:0007669"/>
    <property type="project" value="UniProtKB-KW"/>
</dbReference>
<dbReference type="InterPro" id="IPR044140">
    <property type="entry name" value="ProRS_anticodon_short"/>
</dbReference>
<evidence type="ECO:0000313" key="13">
    <source>
        <dbReference type="Proteomes" id="UP001291687"/>
    </source>
</evidence>
<reference evidence="12 13" key="1">
    <citation type="submission" date="2023-03" db="EMBL/GenBank/DDBJ databases">
        <title>Host association and intracellularity evolved multiple times independently in the Rickettsiales.</title>
        <authorList>
            <person name="Castelli M."/>
            <person name="Nardi T."/>
            <person name="Gammuto L."/>
            <person name="Bellinzona G."/>
            <person name="Sabaneyeva E."/>
            <person name="Potekhin A."/>
            <person name="Serra V."/>
            <person name="Petroni G."/>
            <person name="Sassera D."/>
        </authorList>
    </citation>
    <scope>NUCLEOTIDE SEQUENCE [LARGE SCALE GENOMIC DNA]</scope>
    <source>
        <strain evidence="12 13">Sr 2-6</strain>
    </source>
</reference>
<dbReference type="CDD" id="cd00779">
    <property type="entry name" value="ProRS_core_prok"/>
    <property type="match status" value="1"/>
</dbReference>
<dbReference type="EMBL" id="JARJFB010000060">
    <property type="protein sequence ID" value="MEA0970912.1"/>
    <property type="molecule type" value="Genomic_DNA"/>
</dbReference>
<keyword evidence="13" id="KW-1185">Reference proteome</keyword>
<gene>
    <name evidence="10" type="primary">proS</name>
    <name evidence="12" type="ORF">Megvenef_00881</name>
</gene>
<dbReference type="PANTHER" id="PTHR42753">
    <property type="entry name" value="MITOCHONDRIAL RIBOSOME PROTEIN L39/PROLYL-TRNA LIGASE FAMILY MEMBER"/>
    <property type="match status" value="1"/>
</dbReference>
<dbReference type="PRINTS" id="PR01046">
    <property type="entry name" value="TRNASYNTHPRO"/>
</dbReference>
<keyword evidence="4 10" id="KW-0436">Ligase</keyword>
<keyword evidence="3 10" id="KW-0963">Cytoplasm</keyword>
<dbReference type="SUPFAM" id="SSF52954">
    <property type="entry name" value="Class II aaRS ABD-related"/>
    <property type="match status" value="1"/>
</dbReference>
<evidence type="ECO:0000256" key="7">
    <source>
        <dbReference type="ARBA" id="ARBA00022917"/>
    </source>
</evidence>
<dbReference type="HAMAP" id="MF_01570">
    <property type="entry name" value="Pro_tRNA_synth_type2"/>
    <property type="match status" value="1"/>
</dbReference>
<dbReference type="InterPro" id="IPR004500">
    <property type="entry name" value="Pro-tRNA-synth_IIa_bac-type"/>
</dbReference>
<evidence type="ECO:0000256" key="8">
    <source>
        <dbReference type="ARBA" id="ARBA00023146"/>
    </source>
</evidence>
<sequence>MLLSRYFLPVLKEKPVEAQVVSHSLMLRSGMIRQSSAGIYSWLPLGLKVLKNIENIVRFNMDASGFVELLMPCVQDASLWRESGRFDVYGREMLSFKDRHDHDLLFGPTNEELITDIVRNSFQSYKELPKVLYQIQWKFRDEIRPRFGVMRGREFLMKDAYSLDIDMESAIRTYDQVFVAYMRTFRDLGLNAIPLAADPGEIGGELSHEFHVVADTGESTLYYDKKFDILGDTLAGDINQLKSLYAATEEKHDPDNCPLSKSELSVRKGIEVGHIFNFADKYSKPMNAMVNDSNGRLVPIQMGSYGIGISRLVAAIIEVSHDERGIIWPMQVAPFKVSIINLNIKDDKCNQISRSLYNQFVDQNIDVLYDDTGDSPGAKFATHDLIGSPWQIIVGPKKAGSDLVELKHRQSGEVQDISVDSAAIEIISSLHVK</sequence>
<dbReference type="InterPro" id="IPR002316">
    <property type="entry name" value="Pro-tRNA-ligase_IIa"/>
</dbReference>
<keyword evidence="5 10" id="KW-0547">Nucleotide-binding</keyword>
<dbReference type="Gene3D" id="3.30.930.10">
    <property type="entry name" value="Bira Bifunctional Protein, Domain 2"/>
    <property type="match status" value="1"/>
</dbReference>